<evidence type="ECO:0000256" key="3">
    <source>
        <dbReference type="ARBA" id="ARBA00023163"/>
    </source>
</evidence>
<dbReference type="AlphaFoldDB" id="A0A849SNQ0"/>
<dbReference type="EMBL" id="JABFRW010000055">
    <property type="protein sequence ID" value="NOT33545.1"/>
    <property type="molecule type" value="Genomic_DNA"/>
</dbReference>
<accession>A0A849SNQ0</accession>
<name>A0A849SNQ0_UNCEI</name>
<comment type="caution">
    <text evidence="5">The sequence shown here is derived from an EMBL/GenBank/DDBJ whole genome shotgun (WGS) entry which is preliminary data.</text>
</comment>
<feature type="domain" description="HTH asnC-type" evidence="4">
    <location>
        <begin position="1"/>
        <end position="62"/>
    </location>
</feature>
<dbReference type="Proteomes" id="UP000580839">
    <property type="component" value="Unassembled WGS sequence"/>
</dbReference>
<gene>
    <name evidence="5" type="ORF">HOP12_05160</name>
</gene>
<dbReference type="FunFam" id="1.10.10.10:FF:000186">
    <property type="entry name" value="AsnC family transcriptional regulator"/>
    <property type="match status" value="1"/>
</dbReference>
<dbReference type="InterPro" id="IPR000485">
    <property type="entry name" value="AsnC-type_HTH_dom"/>
</dbReference>
<evidence type="ECO:0000313" key="5">
    <source>
        <dbReference type="EMBL" id="NOT33545.1"/>
    </source>
</evidence>
<dbReference type="Gene3D" id="3.30.70.920">
    <property type="match status" value="1"/>
</dbReference>
<protein>
    <submittedName>
        <fullName evidence="5">Lrp/AsnC family transcriptional regulator</fullName>
    </submittedName>
</protein>
<keyword evidence="2" id="KW-0238">DNA-binding</keyword>
<dbReference type="PANTHER" id="PTHR30154">
    <property type="entry name" value="LEUCINE-RESPONSIVE REGULATORY PROTEIN"/>
    <property type="match status" value="1"/>
</dbReference>
<dbReference type="InterPro" id="IPR036388">
    <property type="entry name" value="WH-like_DNA-bd_sf"/>
</dbReference>
<dbReference type="Pfam" id="PF13412">
    <property type="entry name" value="HTH_24"/>
    <property type="match status" value="1"/>
</dbReference>
<proteinExistence type="predicted"/>
<evidence type="ECO:0000313" key="6">
    <source>
        <dbReference type="Proteomes" id="UP000580839"/>
    </source>
</evidence>
<dbReference type="PRINTS" id="PR00033">
    <property type="entry name" value="HTHASNC"/>
</dbReference>
<dbReference type="InterPro" id="IPR011991">
    <property type="entry name" value="ArsR-like_HTH"/>
</dbReference>
<dbReference type="GO" id="GO:0043200">
    <property type="term" value="P:response to amino acid"/>
    <property type="evidence" value="ECO:0007669"/>
    <property type="project" value="TreeGrafter"/>
</dbReference>
<dbReference type="InterPro" id="IPR019888">
    <property type="entry name" value="Tscrpt_reg_AsnC-like"/>
</dbReference>
<dbReference type="PANTHER" id="PTHR30154:SF53">
    <property type="entry name" value="HTH-TYPE TRANSCRIPTIONAL REGULATOR LRPC"/>
    <property type="match status" value="1"/>
</dbReference>
<dbReference type="InterPro" id="IPR019887">
    <property type="entry name" value="Tscrpt_reg_AsnC/Lrp_C"/>
</dbReference>
<dbReference type="Pfam" id="PF01037">
    <property type="entry name" value="AsnC_trans_reg"/>
    <property type="match status" value="1"/>
</dbReference>
<dbReference type="GO" id="GO:0043565">
    <property type="term" value="F:sequence-specific DNA binding"/>
    <property type="evidence" value="ECO:0007669"/>
    <property type="project" value="InterPro"/>
</dbReference>
<evidence type="ECO:0000256" key="2">
    <source>
        <dbReference type="ARBA" id="ARBA00023125"/>
    </source>
</evidence>
<dbReference type="CDD" id="cd00090">
    <property type="entry name" value="HTH_ARSR"/>
    <property type="match status" value="1"/>
</dbReference>
<evidence type="ECO:0000256" key="1">
    <source>
        <dbReference type="ARBA" id="ARBA00023015"/>
    </source>
</evidence>
<dbReference type="SMART" id="SM00344">
    <property type="entry name" value="HTH_ASNC"/>
    <property type="match status" value="1"/>
</dbReference>
<dbReference type="Gene3D" id="1.10.10.10">
    <property type="entry name" value="Winged helix-like DNA-binding domain superfamily/Winged helix DNA-binding domain"/>
    <property type="match status" value="1"/>
</dbReference>
<keyword evidence="3" id="KW-0804">Transcription</keyword>
<dbReference type="SUPFAM" id="SSF46785">
    <property type="entry name" value="Winged helix' DNA-binding domain"/>
    <property type="match status" value="1"/>
</dbReference>
<reference evidence="5 6" key="1">
    <citation type="submission" date="2020-04" db="EMBL/GenBank/DDBJ databases">
        <title>Metagenomic profiling of ammonia- and methane-oxidizing microorganisms in a Dutch drinking water treatment plant.</title>
        <authorList>
            <person name="Poghosyan L."/>
            <person name="Leucker S."/>
        </authorList>
    </citation>
    <scope>NUCLEOTIDE SEQUENCE [LARGE SCALE GENOMIC DNA]</scope>
    <source>
        <strain evidence="5">S-RSF-IL-03</strain>
    </source>
</reference>
<dbReference type="SUPFAM" id="SSF54909">
    <property type="entry name" value="Dimeric alpha+beta barrel"/>
    <property type="match status" value="1"/>
</dbReference>
<keyword evidence="1" id="KW-0805">Transcription regulation</keyword>
<evidence type="ECO:0000259" key="4">
    <source>
        <dbReference type="PROSITE" id="PS50956"/>
    </source>
</evidence>
<dbReference type="GO" id="GO:0005829">
    <property type="term" value="C:cytosol"/>
    <property type="evidence" value="ECO:0007669"/>
    <property type="project" value="TreeGrafter"/>
</dbReference>
<dbReference type="InterPro" id="IPR036390">
    <property type="entry name" value="WH_DNA-bd_sf"/>
</dbReference>
<dbReference type="PROSITE" id="PS50956">
    <property type="entry name" value="HTH_ASNC_2"/>
    <property type="match status" value="1"/>
</dbReference>
<dbReference type="InterPro" id="IPR011008">
    <property type="entry name" value="Dimeric_a/b-barrel"/>
</dbReference>
<sequence length="165" mass="18062">MDEIDLKIISALQKDGRIANAEIARQVGMAPSAVLERIRRLEERGVITGYHAQVAPVQVGRSLLAFVLVRTDERTGEHDTAKSLVEIPDVLEVHHVAGQDCYLLKVRCENTEEFGRLLRDRVGSIATVRSTQSTIVLGTFKESMTLPLAAGEAVTTNGKKSGARR</sequence>
<organism evidence="5 6">
    <name type="scientific">Eiseniibacteriota bacterium</name>
    <dbReference type="NCBI Taxonomy" id="2212470"/>
    <lineage>
        <taxon>Bacteria</taxon>
        <taxon>Candidatus Eiseniibacteriota</taxon>
    </lineage>
</organism>